<gene>
    <name evidence="1" type="ORF">PHYBLDRAFT_153771</name>
</gene>
<dbReference type="GeneID" id="28994155"/>
<name>A0A162T916_PHYB8</name>
<reference evidence="2" key="1">
    <citation type="submission" date="2015-06" db="EMBL/GenBank/DDBJ databases">
        <title>Expansion of signal transduction pathways in fungi by whole-genome duplication.</title>
        <authorList>
            <consortium name="DOE Joint Genome Institute"/>
            <person name="Corrochano L.M."/>
            <person name="Kuo A."/>
            <person name="Marcet-Houben M."/>
            <person name="Polaino S."/>
            <person name="Salamov A."/>
            <person name="Villalobos J.M."/>
            <person name="Alvarez M.I."/>
            <person name="Avalos J."/>
            <person name="Benito E.P."/>
            <person name="Benoit I."/>
            <person name="Burger G."/>
            <person name="Camino L.P."/>
            <person name="Canovas D."/>
            <person name="Cerda-Olmedo E."/>
            <person name="Cheng J.-F."/>
            <person name="Dominguez A."/>
            <person name="Elias M."/>
            <person name="Eslava A.P."/>
            <person name="Glaser F."/>
            <person name="Grimwood J."/>
            <person name="Gutierrez G."/>
            <person name="Heitman J."/>
            <person name="Henrissat B."/>
            <person name="Iturriaga E.A."/>
            <person name="Lang B.F."/>
            <person name="Lavin J.L."/>
            <person name="Lee S."/>
            <person name="Li W."/>
            <person name="Lindquist E."/>
            <person name="Lopez-Garcia S."/>
            <person name="Luque E.M."/>
            <person name="Marcos A.T."/>
            <person name="Martin J."/>
            <person name="McCluskey K."/>
            <person name="Medina H.R."/>
            <person name="Miralles-Duran A."/>
            <person name="Miyazaki A."/>
            <person name="Munoz-Torres E."/>
            <person name="Oguiza J.A."/>
            <person name="Ohm R."/>
            <person name="Olmedo M."/>
            <person name="Orejas M."/>
            <person name="Ortiz-Castellanos L."/>
            <person name="Pisabarro A.G."/>
            <person name="Rodriguez-Romero J."/>
            <person name="Ruiz-Herrera J."/>
            <person name="Ruiz-Vazquez R."/>
            <person name="Sanz C."/>
            <person name="Schackwitz W."/>
            <person name="Schmutz J."/>
            <person name="Shahriari M."/>
            <person name="Shelest E."/>
            <person name="Silva-Franco F."/>
            <person name="Soanes D."/>
            <person name="Syed K."/>
            <person name="Tagua V.G."/>
            <person name="Talbot N.J."/>
            <person name="Thon M."/>
            <person name="De vries R.P."/>
            <person name="Wiebenga A."/>
            <person name="Yadav J.S."/>
            <person name="Braun E.L."/>
            <person name="Baker S."/>
            <person name="Garre V."/>
            <person name="Horwitz B."/>
            <person name="Torres-Martinez S."/>
            <person name="Idnurm A."/>
            <person name="Herrera-Estrella A."/>
            <person name="Gabaldon T."/>
            <person name="Grigoriev I.V."/>
        </authorList>
    </citation>
    <scope>NUCLEOTIDE SEQUENCE [LARGE SCALE GENOMIC DNA]</scope>
    <source>
        <strain evidence="2">NRRL 1555(-)</strain>
    </source>
</reference>
<dbReference type="VEuPathDB" id="FungiDB:PHYBLDRAFT_153771"/>
<organism evidence="1 2">
    <name type="scientific">Phycomyces blakesleeanus (strain ATCC 8743b / DSM 1359 / FGSC 10004 / NBRC 33097 / NRRL 1555)</name>
    <dbReference type="NCBI Taxonomy" id="763407"/>
    <lineage>
        <taxon>Eukaryota</taxon>
        <taxon>Fungi</taxon>
        <taxon>Fungi incertae sedis</taxon>
        <taxon>Mucoromycota</taxon>
        <taxon>Mucoromycotina</taxon>
        <taxon>Mucoromycetes</taxon>
        <taxon>Mucorales</taxon>
        <taxon>Phycomycetaceae</taxon>
        <taxon>Phycomyces</taxon>
    </lineage>
</organism>
<keyword evidence="2" id="KW-1185">Reference proteome</keyword>
<dbReference type="AlphaFoldDB" id="A0A162T916"/>
<dbReference type="InParanoid" id="A0A162T916"/>
<evidence type="ECO:0000313" key="1">
    <source>
        <dbReference type="EMBL" id="OAD65133.1"/>
    </source>
</evidence>
<dbReference type="RefSeq" id="XP_018283173.1">
    <property type="nucleotide sequence ID" value="XM_018433249.1"/>
</dbReference>
<proteinExistence type="predicted"/>
<evidence type="ECO:0000313" key="2">
    <source>
        <dbReference type="Proteomes" id="UP000077315"/>
    </source>
</evidence>
<sequence length="50" mass="5875">MRFFLFAEKFSSMTRHNKLPDKPAEQTDLLVLDITTWSKARPGYNTRDTV</sequence>
<accession>A0A162T916</accession>
<protein>
    <submittedName>
        <fullName evidence="1">Uncharacterized protein</fullName>
    </submittedName>
</protein>
<dbReference type="EMBL" id="KV441015">
    <property type="protein sequence ID" value="OAD65133.1"/>
    <property type="molecule type" value="Genomic_DNA"/>
</dbReference>
<dbReference type="Proteomes" id="UP000077315">
    <property type="component" value="Unassembled WGS sequence"/>
</dbReference>